<dbReference type="EMBL" id="CAEZZQ010000024">
    <property type="protein sequence ID" value="CAB4770227.1"/>
    <property type="molecule type" value="Genomic_DNA"/>
</dbReference>
<dbReference type="EMBL" id="CAFBMD010000033">
    <property type="protein sequence ID" value="CAB4894461.1"/>
    <property type="molecule type" value="Genomic_DNA"/>
</dbReference>
<dbReference type="CDD" id="cd01741">
    <property type="entry name" value="GATase1_1"/>
    <property type="match status" value="1"/>
</dbReference>
<dbReference type="PROSITE" id="PS51273">
    <property type="entry name" value="GATASE_TYPE_1"/>
    <property type="match status" value="1"/>
</dbReference>
<dbReference type="Pfam" id="PF00117">
    <property type="entry name" value="GATase"/>
    <property type="match status" value="1"/>
</dbReference>
<dbReference type="AlphaFoldDB" id="A0A6J6PPD3"/>
<dbReference type="InterPro" id="IPR029062">
    <property type="entry name" value="Class_I_gatase-like"/>
</dbReference>
<feature type="domain" description="Glutamine amidotransferase" evidence="1">
    <location>
        <begin position="31"/>
        <end position="183"/>
    </location>
</feature>
<evidence type="ECO:0000259" key="1">
    <source>
        <dbReference type="Pfam" id="PF00117"/>
    </source>
</evidence>
<proteinExistence type="predicted"/>
<dbReference type="InterPro" id="IPR044992">
    <property type="entry name" value="ChyE-like"/>
</dbReference>
<dbReference type="GO" id="GO:0005829">
    <property type="term" value="C:cytosol"/>
    <property type="evidence" value="ECO:0007669"/>
    <property type="project" value="TreeGrafter"/>
</dbReference>
<dbReference type="InterPro" id="IPR017926">
    <property type="entry name" value="GATASE"/>
</dbReference>
<dbReference type="EMBL" id="CAEZXW010000028">
    <property type="protein sequence ID" value="CAB4700519.1"/>
    <property type="molecule type" value="Genomic_DNA"/>
</dbReference>
<gene>
    <name evidence="2" type="ORF">UFOPK2593_00608</name>
    <name evidence="3" type="ORF">UFOPK2894_00541</name>
    <name evidence="4" type="ORF">UFOPK3492_00589</name>
    <name evidence="5" type="ORF">UFOPK4234_00614</name>
</gene>
<organism evidence="2">
    <name type="scientific">freshwater metagenome</name>
    <dbReference type="NCBI Taxonomy" id="449393"/>
    <lineage>
        <taxon>unclassified sequences</taxon>
        <taxon>metagenomes</taxon>
        <taxon>ecological metagenomes</taxon>
    </lineage>
</organism>
<dbReference type="Gene3D" id="3.40.50.880">
    <property type="match status" value="1"/>
</dbReference>
<sequence length="234" mass="25207">MAKLFVVINEPDTTAAFFGEWIADEGVELVECHAYRGDAIPNTLDGVADGLLVLGGSMNCEDDISAPWLPAVRALLRREAISFRPTLGICLGGQLLSVALGGKVERSNHGEQVGTYDLAPVVDLSDDPIFHSITGAVRAAQWHVDEIIELPAGAKLLMSDSDFPHQAYRVGERTWGMQFHPEIGGELMAAWSTPSSMKGLARTPAEVIAETEAAEGQLLATWEPVARSFARLLI</sequence>
<accession>A0A6J6PPD3</accession>
<dbReference type="PANTHER" id="PTHR42695:SF5">
    <property type="entry name" value="GLUTAMINE AMIDOTRANSFERASE YLR126C-RELATED"/>
    <property type="match status" value="1"/>
</dbReference>
<dbReference type="EMBL" id="CAFBQA010000024">
    <property type="protein sequence ID" value="CAB5037434.1"/>
    <property type="molecule type" value="Genomic_DNA"/>
</dbReference>
<evidence type="ECO:0000313" key="3">
    <source>
        <dbReference type="EMBL" id="CAB4770227.1"/>
    </source>
</evidence>
<evidence type="ECO:0000313" key="2">
    <source>
        <dbReference type="EMBL" id="CAB4700519.1"/>
    </source>
</evidence>
<protein>
    <submittedName>
        <fullName evidence="2">Unannotated protein</fullName>
    </submittedName>
</protein>
<evidence type="ECO:0000313" key="5">
    <source>
        <dbReference type="EMBL" id="CAB5037434.1"/>
    </source>
</evidence>
<dbReference type="SUPFAM" id="SSF52317">
    <property type="entry name" value="Class I glutamine amidotransferase-like"/>
    <property type="match status" value="1"/>
</dbReference>
<dbReference type="PANTHER" id="PTHR42695">
    <property type="entry name" value="GLUTAMINE AMIDOTRANSFERASE YLR126C-RELATED"/>
    <property type="match status" value="1"/>
</dbReference>
<name>A0A6J6PPD3_9ZZZZ</name>
<evidence type="ECO:0000313" key="4">
    <source>
        <dbReference type="EMBL" id="CAB4894461.1"/>
    </source>
</evidence>
<reference evidence="2" key="1">
    <citation type="submission" date="2020-05" db="EMBL/GenBank/DDBJ databases">
        <authorList>
            <person name="Chiriac C."/>
            <person name="Salcher M."/>
            <person name="Ghai R."/>
            <person name="Kavagutti S V."/>
        </authorList>
    </citation>
    <scope>NUCLEOTIDE SEQUENCE</scope>
</reference>